<dbReference type="InterPro" id="IPR029016">
    <property type="entry name" value="GAF-like_dom_sf"/>
</dbReference>
<dbReference type="EMBL" id="QQRQ01000034">
    <property type="protein sequence ID" value="RFT05694.1"/>
    <property type="molecule type" value="Genomic_DNA"/>
</dbReference>
<sequence length="180" mass="19672">MKATGIVRRIDDLGRVVIPKEIRRTMRIREGDPLEIFTNGDGGVVFKKYSLMGGLGDFSAQLCESLYKTTGKMVTITDRDACISVAGGGRRELTDKNISPALAQIMEGRQIYQHQEGSPALPVSDYTDHYVVSTAAPILSEGDVLGCVVFLCEKDHMAVGESEYKLAQTIAGFLGRHMET</sequence>
<name>A0A3E2B119_9FIRM</name>
<evidence type="ECO:0000313" key="4">
    <source>
        <dbReference type="Proteomes" id="UP000260649"/>
    </source>
</evidence>
<protein>
    <submittedName>
        <fullName evidence="3">AbrB/MazE/SpoVT family DNA-binding domain-containing protein</fullName>
    </submittedName>
</protein>
<evidence type="ECO:0000313" key="3">
    <source>
        <dbReference type="EMBL" id="RFT05694.1"/>
    </source>
</evidence>
<dbReference type="Pfam" id="PF15714">
    <property type="entry name" value="SpoVT_C"/>
    <property type="match status" value="1"/>
</dbReference>
<feature type="domain" description="SpoVT-AbrB" evidence="2">
    <location>
        <begin position="5"/>
        <end position="51"/>
    </location>
</feature>
<dbReference type="Proteomes" id="UP000260649">
    <property type="component" value="Unassembled WGS sequence"/>
</dbReference>
<dbReference type="InterPro" id="IPR007159">
    <property type="entry name" value="SpoVT-AbrB_dom"/>
</dbReference>
<dbReference type="Pfam" id="PF04014">
    <property type="entry name" value="MazE_antitoxin"/>
    <property type="match status" value="1"/>
</dbReference>
<dbReference type="SMART" id="SM00966">
    <property type="entry name" value="SpoVT_AbrB"/>
    <property type="match status" value="1"/>
</dbReference>
<keyword evidence="4" id="KW-1185">Reference proteome</keyword>
<proteinExistence type="predicted"/>
<dbReference type="Gene3D" id="2.10.260.10">
    <property type="match status" value="1"/>
</dbReference>
<dbReference type="GeneID" id="97996304"/>
<dbReference type="PANTHER" id="PTHR36432">
    <property type="match status" value="1"/>
</dbReference>
<dbReference type="PANTHER" id="PTHR36432:SF1">
    <property type="entry name" value="STAGE V SPORULATION PROTEIN T"/>
    <property type="match status" value="1"/>
</dbReference>
<comment type="caution">
    <text evidence="3">The sequence shown here is derived from an EMBL/GenBank/DDBJ whole genome shotgun (WGS) entry which is preliminary data.</text>
</comment>
<gene>
    <name evidence="3" type="ORF">DV520_11220</name>
</gene>
<keyword evidence="1 3" id="KW-0238">DNA-binding</keyword>
<dbReference type="PROSITE" id="PS51740">
    <property type="entry name" value="SPOVT_ABRB"/>
    <property type="match status" value="1"/>
</dbReference>
<dbReference type="InterPro" id="IPR052731">
    <property type="entry name" value="B_subtilis_Trans_State_Reg"/>
</dbReference>
<dbReference type="RefSeq" id="WP_021920802.1">
    <property type="nucleotide sequence ID" value="NZ_CAKXKJ010000001.1"/>
</dbReference>
<dbReference type="GO" id="GO:0003677">
    <property type="term" value="F:DNA binding"/>
    <property type="evidence" value="ECO:0007669"/>
    <property type="project" value="UniProtKB-UniRule"/>
</dbReference>
<dbReference type="OrthoDB" id="9782993at2"/>
<reference evidence="3 4" key="1">
    <citation type="submission" date="2018-07" db="EMBL/GenBank/DDBJ databases">
        <title>GABA Modulating Bacteria of the Human Gut Microbiota.</title>
        <authorList>
            <person name="Strandwitz P."/>
            <person name="Kim K.H."/>
            <person name="Terekhova D."/>
            <person name="Liu J.K."/>
            <person name="Sharma A."/>
            <person name="Levering J."/>
            <person name="Mcdonald D."/>
            <person name="Dietrich D."/>
            <person name="Ramadhar T.R."/>
            <person name="Lekbua A."/>
            <person name="Mroue N."/>
            <person name="Liston C."/>
            <person name="Stewart E.J."/>
            <person name="Dubin M.J."/>
            <person name="Zengler K."/>
            <person name="Knight R."/>
            <person name="Gilbert J.A."/>
            <person name="Clardy J."/>
            <person name="Lewis K."/>
        </authorList>
    </citation>
    <scope>NUCLEOTIDE SEQUENCE [LARGE SCALE GENOMIC DNA]</scope>
    <source>
        <strain evidence="3 4">KLE1738</strain>
    </source>
</reference>
<organism evidence="3 4">
    <name type="scientific">Evtepia gabavorous</name>
    <dbReference type="NCBI Taxonomy" id="2211183"/>
    <lineage>
        <taxon>Bacteria</taxon>
        <taxon>Bacillati</taxon>
        <taxon>Bacillota</taxon>
        <taxon>Clostridia</taxon>
        <taxon>Eubacteriales</taxon>
        <taxon>Evtepia</taxon>
    </lineage>
</organism>
<evidence type="ECO:0000256" key="1">
    <source>
        <dbReference type="PROSITE-ProRule" id="PRU01076"/>
    </source>
</evidence>
<dbReference type="AlphaFoldDB" id="A0A3E2B119"/>
<evidence type="ECO:0000259" key="2">
    <source>
        <dbReference type="PROSITE" id="PS51740"/>
    </source>
</evidence>
<dbReference type="SUPFAM" id="SSF89447">
    <property type="entry name" value="AbrB/MazE/MraZ-like"/>
    <property type="match status" value="1"/>
</dbReference>
<dbReference type="NCBIfam" id="TIGR01439">
    <property type="entry name" value="lp_hng_hel_AbrB"/>
    <property type="match status" value="1"/>
</dbReference>
<dbReference type="Gene3D" id="3.30.450.40">
    <property type="match status" value="1"/>
</dbReference>
<accession>A0A3E2B119</accession>
<dbReference type="InterPro" id="IPR037914">
    <property type="entry name" value="SpoVT-AbrB_sf"/>
</dbReference>